<sequence length="147" mass="15628">MFDFGFSELVVIGVVMLIVVGPERLPKVARTVGHLLGRLQRYVSDVKSDIQREMQLEELKKLQEQVKQQAHTIESSVREQAASVEAELGRADEELRALEIAATGAAPVADAATAAGQEAAPVEDAPASTQLELGLASPGKPAEADKA</sequence>
<keyword evidence="2 10" id="KW-0813">Transport</keyword>
<dbReference type="EMBL" id="JBHSOG010000102">
    <property type="protein sequence ID" value="MFC5772000.1"/>
    <property type="molecule type" value="Genomic_DNA"/>
</dbReference>
<dbReference type="Gene3D" id="1.20.5.3310">
    <property type="match status" value="1"/>
</dbReference>
<evidence type="ECO:0000313" key="14">
    <source>
        <dbReference type="EMBL" id="MFC5772000.1"/>
    </source>
</evidence>
<evidence type="ECO:0000256" key="11">
    <source>
        <dbReference type="SAM" id="Coils"/>
    </source>
</evidence>
<keyword evidence="15" id="KW-1185">Reference proteome</keyword>
<comment type="function">
    <text evidence="10">Part of the twin-arginine translocation (Tat) system that transports large folded proteins containing a characteristic twin-arginine motif in their signal peptide across membranes. Together with TatC, TatB is part of a receptor directly interacting with Tat signal peptides. TatB may form an oligomeric binding site that transiently accommodates folded Tat precursor proteins before their translocation.</text>
</comment>
<comment type="similarity">
    <text evidence="10">Belongs to the TatB family.</text>
</comment>
<evidence type="ECO:0000256" key="10">
    <source>
        <dbReference type="HAMAP-Rule" id="MF_00237"/>
    </source>
</evidence>
<evidence type="ECO:0000313" key="15">
    <source>
        <dbReference type="Proteomes" id="UP001595974"/>
    </source>
</evidence>
<keyword evidence="5 10" id="KW-0812">Transmembrane</keyword>
<dbReference type="RefSeq" id="WP_096452027.1">
    <property type="nucleotide sequence ID" value="NZ_JBHSOG010000102.1"/>
</dbReference>
<dbReference type="NCBIfam" id="TIGR01410">
    <property type="entry name" value="tatB"/>
    <property type="match status" value="1"/>
</dbReference>
<evidence type="ECO:0000256" key="4">
    <source>
        <dbReference type="ARBA" id="ARBA00022519"/>
    </source>
</evidence>
<keyword evidence="7 10" id="KW-1133">Transmembrane helix</keyword>
<dbReference type="InterPro" id="IPR003369">
    <property type="entry name" value="TatA/B/E"/>
</dbReference>
<dbReference type="InterPro" id="IPR018448">
    <property type="entry name" value="TatB"/>
</dbReference>
<name>A0ABW1AXP7_9RHOO</name>
<keyword evidence="6 10" id="KW-0653">Protein transport</keyword>
<dbReference type="Proteomes" id="UP001595974">
    <property type="component" value="Unassembled WGS sequence"/>
</dbReference>
<evidence type="ECO:0000256" key="7">
    <source>
        <dbReference type="ARBA" id="ARBA00022989"/>
    </source>
</evidence>
<dbReference type="Pfam" id="PF02416">
    <property type="entry name" value="TatA_B_E"/>
    <property type="match status" value="1"/>
</dbReference>
<keyword evidence="11" id="KW-0175">Coiled coil</keyword>
<keyword evidence="4" id="KW-0997">Cell inner membrane</keyword>
<evidence type="ECO:0000256" key="6">
    <source>
        <dbReference type="ARBA" id="ARBA00022927"/>
    </source>
</evidence>
<evidence type="ECO:0000256" key="9">
    <source>
        <dbReference type="ARBA" id="ARBA00023136"/>
    </source>
</evidence>
<keyword evidence="9 10" id="KW-0472">Membrane</keyword>
<keyword evidence="3 10" id="KW-1003">Cell membrane</keyword>
<dbReference type="PRINTS" id="PR01506">
    <property type="entry name" value="TATBPROTEIN"/>
</dbReference>
<organism evidence="14 15">
    <name type="scientific">Thauera sinica</name>
    <dbReference type="NCBI Taxonomy" id="2665146"/>
    <lineage>
        <taxon>Bacteria</taxon>
        <taxon>Pseudomonadati</taxon>
        <taxon>Pseudomonadota</taxon>
        <taxon>Betaproteobacteria</taxon>
        <taxon>Rhodocyclales</taxon>
        <taxon>Zoogloeaceae</taxon>
        <taxon>Thauera</taxon>
    </lineage>
</organism>
<comment type="subcellular location">
    <subcellularLocation>
        <location evidence="10">Cell membrane</location>
        <topology evidence="10">Single-pass membrane protein</topology>
    </subcellularLocation>
    <subcellularLocation>
        <location evidence="1">Membrane</location>
        <topology evidence="1">Single-pass membrane protein</topology>
    </subcellularLocation>
</comment>
<evidence type="ECO:0000256" key="2">
    <source>
        <dbReference type="ARBA" id="ARBA00022448"/>
    </source>
</evidence>
<accession>A0ABW1AXP7</accession>
<feature type="transmembrane region" description="Helical" evidence="13">
    <location>
        <begin position="6"/>
        <end position="22"/>
    </location>
</feature>
<dbReference type="PANTHER" id="PTHR33162:SF1">
    <property type="entry name" value="SEC-INDEPENDENT PROTEIN TRANSLOCASE PROTEIN TATA, CHLOROPLASTIC"/>
    <property type="match status" value="1"/>
</dbReference>
<evidence type="ECO:0000256" key="5">
    <source>
        <dbReference type="ARBA" id="ARBA00022692"/>
    </source>
</evidence>
<feature type="coiled-coil region" evidence="11">
    <location>
        <begin position="52"/>
        <end position="101"/>
    </location>
</feature>
<comment type="subunit">
    <text evidence="10">The Tat system comprises two distinct complexes: a TatABC complex, containing multiple copies of TatA, TatB and TatC subunits, and a separate TatA complex, containing only TatA subunits. Substrates initially bind to the TatABC complex, which probably triggers association of the separate TatA complex to form the active translocon.</text>
</comment>
<evidence type="ECO:0000256" key="3">
    <source>
        <dbReference type="ARBA" id="ARBA00022475"/>
    </source>
</evidence>
<evidence type="ECO:0000256" key="8">
    <source>
        <dbReference type="ARBA" id="ARBA00023010"/>
    </source>
</evidence>
<comment type="caution">
    <text evidence="14">The sequence shown here is derived from an EMBL/GenBank/DDBJ whole genome shotgun (WGS) entry which is preliminary data.</text>
</comment>
<protein>
    <recommendedName>
        <fullName evidence="10">Sec-independent protein translocase protein TatB</fullName>
    </recommendedName>
</protein>
<evidence type="ECO:0000256" key="13">
    <source>
        <dbReference type="SAM" id="Phobius"/>
    </source>
</evidence>
<evidence type="ECO:0000256" key="1">
    <source>
        <dbReference type="ARBA" id="ARBA00004167"/>
    </source>
</evidence>
<evidence type="ECO:0000256" key="12">
    <source>
        <dbReference type="SAM" id="MobiDB-lite"/>
    </source>
</evidence>
<keyword evidence="8 10" id="KW-0811">Translocation</keyword>
<proteinExistence type="inferred from homology"/>
<feature type="region of interest" description="Disordered" evidence="12">
    <location>
        <begin position="109"/>
        <end position="147"/>
    </location>
</feature>
<feature type="compositionally biased region" description="Low complexity" evidence="12">
    <location>
        <begin position="109"/>
        <end position="120"/>
    </location>
</feature>
<dbReference type="HAMAP" id="MF_00237">
    <property type="entry name" value="TatB"/>
    <property type="match status" value="1"/>
</dbReference>
<dbReference type="PANTHER" id="PTHR33162">
    <property type="entry name" value="SEC-INDEPENDENT PROTEIN TRANSLOCASE PROTEIN TATA, CHLOROPLASTIC"/>
    <property type="match status" value="1"/>
</dbReference>
<gene>
    <name evidence="10 14" type="primary">tatB</name>
    <name evidence="14" type="ORF">ACFPTN_21680</name>
</gene>
<reference evidence="15" key="1">
    <citation type="journal article" date="2019" name="Int. J. Syst. Evol. Microbiol.">
        <title>The Global Catalogue of Microorganisms (GCM) 10K type strain sequencing project: providing services to taxonomists for standard genome sequencing and annotation.</title>
        <authorList>
            <consortium name="The Broad Institute Genomics Platform"/>
            <consortium name="The Broad Institute Genome Sequencing Center for Infectious Disease"/>
            <person name="Wu L."/>
            <person name="Ma J."/>
        </authorList>
    </citation>
    <scope>NUCLEOTIDE SEQUENCE [LARGE SCALE GENOMIC DNA]</scope>
    <source>
        <strain evidence="15">SHR3</strain>
    </source>
</reference>